<evidence type="ECO:0000256" key="3">
    <source>
        <dbReference type="ARBA" id="ARBA00022989"/>
    </source>
</evidence>
<feature type="transmembrane region" description="Helical" evidence="6">
    <location>
        <begin position="226"/>
        <end position="246"/>
    </location>
</feature>
<protein>
    <recommendedName>
        <fullName evidence="7">Rhodopsin domain-containing protein</fullName>
    </recommendedName>
</protein>
<evidence type="ECO:0000256" key="5">
    <source>
        <dbReference type="ARBA" id="ARBA00038359"/>
    </source>
</evidence>
<evidence type="ECO:0000256" key="1">
    <source>
        <dbReference type="ARBA" id="ARBA00004141"/>
    </source>
</evidence>
<evidence type="ECO:0000256" key="2">
    <source>
        <dbReference type="ARBA" id="ARBA00022692"/>
    </source>
</evidence>
<feature type="domain" description="Rhodopsin" evidence="7">
    <location>
        <begin position="77"/>
        <end position="251"/>
    </location>
</feature>
<evidence type="ECO:0000313" key="8">
    <source>
        <dbReference type="EMBL" id="ROW02581.1"/>
    </source>
</evidence>
<dbReference type="InParanoid" id="A0A423WGV9"/>
<comment type="similarity">
    <text evidence="5">Belongs to the SAT4 family.</text>
</comment>
<evidence type="ECO:0000259" key="7">
    <source>
        <dbReference type="Pfam" id="PF20684"/>
    </source>
</evidence>
<name>A0A423WGV9_9PEZI</name>
<comment type="subcellular location">
    <subcellularLocation>
        <location evidence="1">Membrane</location>
        <topology evidence="1">Multi-pass membrane protein</topology>
    </subcellularLocation>
</comment>
<proteinExistence type="inferred from homology"/>
<evidence type="ECO:0000313" key="9">
    <source>
        <dbReference type="Proteomes" id="UP000285146"/>
    </source>
</evidence>
<gene>
    <name evidence="8" type="ORF">VPNG_07892</name>
</gene>
<dbReference type="PANTHER" id="PTHR33048:SF47">
    <property type="entry name" value="INTEGRAL MEMBRANE PROTEIN-RELATED"/>
    <property type="match status" value="1"/>
</dbReference>
<organism evidence="8 9">
    <name type="scientific">Cytospora leucostoma</name>
    <dbReference type="NCBI Taxonomy" id="1230097"/>
    <lineage>
        <taxon>Eukaryota</taxon>
        <taxon>Fungi</taxon>
        <taxon>Dikarya</taxon>
        <taxon>Ascomycota</taxon>
        <taxon>Pezizomycotina</taxon>
        <taxon>Sordariomycetes</taxon>
        <taxon>Sordariomycetidae</taxon>
        <taxon>Diaporthales</taxon>
        <taxon>Cytosporaceae</taxon>
        <taxon>Cytospora</taxon>
    </lineage>
</organism>
<dbReference type="GO" id="GO:0016020">
    <property type="term" value="C:membrane"/>
    <property type="evidence" value="ECO:0007669"/>
    <property type="project" value="UniProtKB-SubCell"/>
</dbReference>
<comment type="caution">
    <text evidence="8">The sequence shown here is derived from an EMBL/GenBank/DDBJ whole genome shotgun (WGS) entry which is preliminary data.</text>
</comment>
<dbReference type="PANTHER" id="PTHR33048">
    <property type="entry name" value="PTH11-LIKE INTEGRAL MEMBRANE PROTEIN (AFU_ORTHOLOGUE AFUA_5G11245)"/>
    <property type="match status" value="1"/>
</dbReference>
<keyword evidence="3 6" id="KW-1133">Transmembrane helix</keyword>
<evidence type="ECO:0000256" key="4">
    <source>
        <dbReference type="ARBA" id="ARBA00023136"/>
    </source>
</evidence>
<sequence>MAPAVKEGEEITSTVIPLAPRTEVHRFVWCAGIFVVLTAIWSGMRVYSRRARGVPLAIEDVLYCISVVSFYGFVISLFMEALYGISMCAVKWSMLFMLKRIFAVRRFEIVAWAIIGLQAGWLVMTVLIGFLICRPVARNWDPTVDGSCGNRIAGYTAVSVVNVVVDCLMLILPLPMIYNLQTTPGYKLGLFAIFSIGIVTIIFSAIRLRSLNAVDFDDFAYTIIPAMTWTTAESGVAILVASSALLRPVFDKVFRGIMSLSPSGSPRPSGTTLPYLRSQSKVKMKARREFVTVGDSDDNVEFGQVGPRTEHVHLTEIQAGDRNSRGALTSEDAAVGVSNLERNGRMTIVVQKEVEQTYTTRDV</sequence>
<feature type="transmembrane region" description="Helical" evidence="6">
    <location>
        <begin position="110"/>
        <end position="132"/>
    </location>
</feature>
<dbReference type="AlphaFoldDB" id="A0A423WGV9"/>
<keyword evidence="2 6" id="KW-0812">Transmembrane</keyword>
<feature type="transmembrane region" description="Helical" evidence="6">
    <location>
        <begin position="152"/>
        <end position="174"/>
    </location>
</feature>
<dbReference type="Pfam" id="PF20684">
    <property type="entry name" value="Fung_rhodopsin"/>
    <property type="match status" value="1"/>
</dbReference>
<evidence type="ECO:0000256" key="6">
    <source>
        <dbReference type="SAM" id="Phobius"/>
    </source>
</evidence>
<dbReference type="Proteomes" id="UP000285146">
    <property type="component" value="Unassembled WGS sequence"/>
</dbReference>
<keyword evidence="9" id="KW-1185">Reference proteome</keyword>
<accession>A0A423WGV9</accession>
<feature type="transmembrane region" description="Helical" evidence="6">
    <location>
        <begin position="186"/>
        <end position="206"/>
    </location>
</feature>
<reference evidence="8 9" key="1">
    <citation type="submission" date="2015-09" db="EMBL/GenBank/DDBJ databases">
        <title>Host preference determinants of Valsa canker pathogens revealed by comparative genomics.</title>
        <authorList>
            <person name="Yin Z."/>
            <person name="Huang L."/>
        </authorList>
    </citation>
    <scope>NUCLEOTIDE SEQUENCE [LARGE SCALE GENOMIC DNA]</scope>
    <source>
        <strain evidence="8 9">SXYLt</strain>
    </source>
</reference>
<dbReference type="OrthoDB" id="5421689at2759"/>
<feature type="transmembrane region" description="Helical" evidence="6">
    <location>
        <begin position="26"/>
        <end position="44"/>
    </location>
</feature>
<dbReference type="InterPro" id="IPR049326">
    <property type="entry name" value="Rhodopsin_dom_fungi"/>
</dbReference>
<dbReference type="STRING" id="1230097.A0A423WGV9"/>
<dbReference type="InterPro" id="IPR052337">
    <property type="entry name" value="SAT4-like"/>
</dbReference>
<keyword evidence="4 6" id="KW-0472">Membrane</keyword>
<dbReference type="EMBL" id="LKEB01000051">
    <property type="protein sequence ID" value="ROW02581.1"/>
    <property type="molecule type" value="Genomic_DNA"/>
</dbReference>